<name>A0ABP0YRE2_9ROSI</name>
<dbReference type="Pfam" id="PF14547">
    <property type="entry name" value="Hydrophob_seed"/>
    <property type="match status" value="1"/>
</dbReference>
<dbReference type="SUPFAM" id="SSF47699">
    <property type="entry name" value="Bifunctional inhibitor/lipid-transfer protein/seed storage 2S albumin"/>
    <property type="match status" value="1"/>
</dbReference>
<evidence type="ECO:0000259" key="3">
    <source>
        <dbReference type="Pfam" id="PF14547"/>
    </source>
</evidence>
<dbReference type="InterPro" id="IPR027923">
    <property type="entry name" value="Hydrophob_seed_dom"/>
</dbReference>
<dbReference type="EMBL" id="OZ021739">
    <property type="protein sequence ID" value="CAK9321621.1"/>
    <property type="molecule type" value="Genomic_DNA"/>
</dbReference>
<dbReference type="Proteomes" id="UP001642487">
    <property type="component" value="Chromosome 5"/>
</dbReference>
<evidence type="ECO:0000313" key="4">
    <source>
        <dbReference type="EMBL" id="CAK9321621.1"/>
    </source>
</evidence>
<evidence type="ECO:0000313" key="5">
    <source>
        <dbReference type="Proteomes" id="UP001642487"/>
    </source>
</evidence>
<feature type="domain" description="Hydrophobic seed protein" evidence="3">
    <location>
        <begin position="40"/>
        <end position="99"/>
    </location>
</feature>
<comment type="similarity">
    <text evidence="1">Belongs to the plant LTP family. PEARLI1 subfamily.</text>
</comment>
<evidence type="ECO:0000256" key="2">
    <source>
        <dbReference type="SAM" id="SignalP"/>
    </source>
</evidence>
<evidence type="ECO:0000256" key="1">
    <source>
        <dbReference type="ARBA" id="ARBA00008965"/>
    </source>
</evidence>
<reference evidence="4 5" key="1">
    <citation type="submission" date="2024-03" db="EMBL/GenBank/DDBJ databases">
        <authorList>
            <person name="Gkanogiannis A."/>
            <person name="Becerra Lopez-Lavalle L."/>
        </authorList>
    </citation>
    <scope>NUCLEOTIDE SEQUENCE [LARGE SCALE GENOMIC DNA]</scope>
</reference>
<accession>A0ABP0YRE2</accession>
<organism evidence="4 5">
    <name type="scientific">Citrullus colocynthis</name>
    <name type="common">colocynth</name>
    <dbReference type="NCBI Taxonomy" id="252529"/>
    <lineage>
        <taxon>Eukaryota</taxon>
        <taxon>Viridiplantae</taxon>
        <taxon>Streptophyta</taxon>
        <taxon>Embryophyta</taxon>
        <taxon>Tracheophyta</taxon>
        <taxon>Spermatophyta</taxon>
        <taxon>Magnoliopsida</taxon>
        <taxon>eudicotyledons</taxon>
        <taxon>Gunneridae</taxon>
        <taxon>Pentapetalae</taxon>
        <taxon>rosids</taxon>
        <taxon>fabids</taxon>
        <taxon>Cucurbitales</taxon>
        <taxon>Cucurbitaceae</taxon>
        <taxon>Benincaseae</taxon>
        <taxon>Citrullus</taxon>
    </lineage>
</organism>
<dbReference type="Gene3D" id="1.10.110.10">
    <property type="entry name" value="Plant lipid-transfer and hydrophobic proteins"/>
    <property type="match status" value="1"/>
</dbReference>
<feature type="signal peptide" evidence="2">
    <location>
        <begin position="1"/>
        <end position="22"/>
    </location>
</feature>
<sequence length="101" mass="10907">MSPQQILFTCSLLLSQPSLLFSYNCSASCTSAKPEWRQLLDRQCTLVQGLLDFDAAACLCNAANISLNVLDIPLRQPLNTVINIALNSCKSTPPSGFNCVA</sequence>
<protein>
    <recommendedName>
        <fullName evidence="3">Hydrophobic seed protein domain-containing protein</fullName>
    </recommendedName>
</protein>
<gene>
    <name evidence="4" type="ORF">CITCOLO1_LOCUS13704</name>
</gene>
<keyword evidence="2" id="KW-0732">Signal</keyword>
<proteinExistence type="inferred from homology"/>
<keyword evidence="5" id="KW-1185">Reference proteome</keyword>
<dbReference type="InterPro" id="IPR036312">
    <property type="entry name" value="Bifun_inhib/LTP/seed_sf"/>
</dbReference>
<feature type="chain" id="PRO_5046656094" description="Hydrophobic seed protein domain-containing protein" evidence="2">
    <location>
        <begin position="23"/>
        <end position="101"/>
    </location>
</feature>